<dbReference type="RefSeq" id="WP_093988844.1">
    <property type="nucleotide sequence ID" value="NZ_FYDD01000003.1"/>
</dbReference>
<keyword evidence="2" id="KW-1185">Reference proteome</keyword>
<dbReference type="Gene3D" id="1.10.1220.10">
    <property type="entry name" value="Met repressor-like"/>
    <property type="match status" value="1"/>
</dbReference>
<dbReference type="Proteomes" id="UP000632659">
    <property type="component" value="Unassembled WGS sequence"/>
</dbReference>
<organism evidence="1 2">
    <name type="scientific">Massiliimalia timonensis</name>
    <dbReference type="NCBI Taxonomy" id="1987501"/>
    <lineage>
        <taxon>Bacteria</taxon>
        <taxon>Bacillati</taxon>
        <taxon>Bacillota</taxon>
        <taxon>Clostridia</taxon>
        <taxon>Eubacteriales</taxon>
        <taxon>Oscillospiraceae</taxon>
        <taxon>Massiliimalia</taxon>
    </lineage>
</organism>
<dbReference type="SUPFAM" id="SSF47598">
    <property type="entry name" value="Ribbon-helix-helix"/>
    <property type="match status" value="1"/>
</dbReference>
<sequence length="49" mass="5765">MKPLKQKVSITLDEDVIKNLKTLAEECDRSLSQYINLILKEYLKNLDQQ</sequence>
<accession>A0A8J6PDE4</accession>
<dbReference type="InterPro" id="IPR013321">
    <property type="entry name" value="Arc_rbn_hlx_hlx"/>
</dbReference>
<dbReference type="EMBL" id="JACRTL010000004">
    <property type="protein sequence ID" value="MBC8611153.1"/>
    <property type="molecule type" value="Genomic_DNA"/>
</dbReference>
<evidence type="ECO:0000313" key="2">
    <source>
        <dbReference type="Proteomes" id="UP000632659"/>
    </source>
</evidence>
<gene>
    <name evidence="1" type="ORF">H8702_08505</name>
</gene>
<dbReference type="OrthoDB" id="1926395at2"/>
<proteinExistence type="predicted"/>
<name>A0A8J6PDE4_9FIRM</name>
<dbReference type="InterPro" id="IPR010985">
    <property type="entry name" value="Ribbon_hlx_hlx"/>
</dbReference>
<evidence type="ECO:0000313" key="1">
    <source>
        <dbReference type="EMBL" id="MBC8611153.1"/>
    </source>
</evidence>
<protein>
    <submittedName>
        <fullName evidence="1">Ribbon-helix-helix protein, CopG family</fullName>
    </submittedName>
</protein>
<comment type="caution">
    <text evidence="1">The sequence shown here is derived from an EMBL/GenBank/DDBJ whole genome shotgun (WGS) entry which is preliminary data.</text>
</comment>
<dbReference type="AlphaFoldDB" id="A0A8J6PDE4"/>
<dbReference type="GO" id="GO:0006355">
    <property type="term" value="P:regulation of DNA-templated transcription"/>
    <property type="evidence" value="ECO:0007669"/>
    <property type="project" value="InterPro"/>
</dbReference>
<reference evidence="1" key="1">
    <citation type="submission" date="2020-08" db="EMBL/GenBank/DDBJ databases">
        <title>Genome public.</title>
        <authorList>
            <person name="Liu C."/>
            <person name="Sun Q."/>
        </authorList>
    </citation>
    <scope>NUCLEOTIDE SEQUENCE</scope>
    <source>
        <strain evidence="1">NSJ-15</strain>
    </source>
</reference>
<dbReference type="CDD" id="cd21631">
    <property type="entry name" value="RHH_CopG_NikR-like"/>
    <property type="match status" value="1"/>
</dbReference>